<dbReference type="RefSeq" id="WP_240129357.1">
    <property type="nucleotide sequence ID" value="NZ_JACSDI010000001.1"/>
</dbReference>
<dbReference type="Pfam" id="PF08889">
    <property type="entry name" value="WbqC"/>
    <property type="match status" value="1"/>
</dbReference>
<sequence>MKIAIMQPYFFPYIGYFSLIMQSDSFIIFDTPQFMRKGWIERNRIGKLTGGSVYIKVPLNKSDLSTNIKDMTIDDSSDWRGKILSQLEIYKKRAPFYNKVVELVTDVLKTDSKSIVTLNKVALEKVCEYLGLKRTFKVFSEMNLDIEEPKGPDEWALNICKALGVNSYINAAGGESFFNVNKYKKNNIDLFFVNQPLEEYKQFNDVFEPGLSIVDVMMFNSPEKIIAMLSKGSLKKLIEE</sequence>
<protein>
    <submittedName>
        <fullName evidence="1">WbqC family protein</fullName>
    </submittedName>
</protein>
<dbReference type="Proteomes" id="UP000829384">
    <property type="component" value="Unassembled WGS sequence"/>
</dbReference>
<reference evidence="1 2" key="1">
    <citation type="submission" date="2020-08" db="EMBL/GenBank/DDBJ databases">
        <title>Whole genome sequence of Shewanella sp strain PS-2.</title>
        <authorList>
            <person name="Das S.K."/>
        </authorList>
    </citation>
    <scope>NUCLEOTIDE SEQUENCE [LARGE SCALE GENOMIC DNA]</scope>
    <source>
        <strain evidence="1 2">PS-2</strain>
    </source>
</reference>
<proteinExistence type="predicted"/>
<keyword evidence="2" id="KW-1185">Reference proteome</keyword>
<evidence type="ECO:0000313" key="2">
    <source>
        <dbReference type="Proteomes" id="UP000829384"/>
    </source>
</evidence>
<dbReference type="InterPro" id="IPR014985">
    <property type="entry name" value="WbqC"/>
</dbReference>
<dbReference type="EMBL" id="JACSDI010000001">
    <property type="protein sequence ID" value="MCG9962567.1"/>
    <property type="molecule type" value="Genomic_DNA"/>
</dbReference>
<organism evidence="1 2">
    <name type="scientific">Shewanella cutis</name>
    <dbReference type="NCBI Taxonomy" id="2766780"/>
    <lineage>
        <taxon>Bacteria</taxon>
        <taxon>Pseudomonadati</taxon>
        <taxon>Pseudomonadota</taxon>
        <taxon>Gammaproteobacteria</taxon>
        <taxon>Alteromonadales</taxon>
        <taxon>Shewanellaceae</taxon>
        <taxon>Shewanella</taxon>
    </lineage>
</organism>
<name>A0ABS9QQU0_9GAMM</name>
<comment type="caution">
    <text evidence="1">The sequence shown here is derived from an EMBL/GenBank/DDBJ whole genome shotgun (WGS) entry which is preliminary data.</text>
</comment>
<gene>
    <name evidence="1" type="ORF">H9J30_01305</name>
</gene>
<evidence type="ECO:0000313" key="1">
    <source>
        <dbReference type="EMBL" id="MCG9962567.1"/>
    </source>
</evidence>
<accession>A0ABS9QQU0</accession>